<reference evidence="2 3" key="1">
    <citation type="submission" date="2019-08" db="EMBL/GenBank/DDBJ databases">
        <title>The genome of the soybean aphid Biotype 1, its phylome, world population structure and adaptation to the North American continent.</title>
        <authorList>
            <person name="Giordano R."/>
            <person name="Donthu R.K."/>
            <person name="Hernandez A.G."/>
            <person name="Wright C.L."/>
            <person name="Zimin A.V."/>
        </authorList>
    </citation>
    <scope>NUCLEOTIDE SEQUENCE [LARGE SCALE GENOMIC DNA]</scope>
    <source>
        <tissue evidence="2">Whole aphids</tissue>
    </source>
</reference>
<protein>
    <submittedName>
        <fullName evidence="2">Uncharacterized protein</fullName>
    </submittedName>
</protein>
<dbReference type="EMBL" id="VYZN01000014">
    <property type="protein sequence ID" value="KAE9539922.1"/>
    <property type="molecule type" value="Genomic_DNA"/>
</dbReference>
<comment type="caution">
    <text evidence="2">The sequence shown here is derived from an EMBL/GenBank/DDBJ whole genome shotgun (WGS) entry which is preliminary data.</text>
</comment>
<keyword evidence="1" id="KW-0472">Membrane</keyword>
<proteinExistence type="predicted"/>
<keyword evidence="3" id="KW-1185">Reference proteome</keyword>
<name>A0A6G0TW14_APHGL</name>
<organism evidence="2 3">
    <name type="scientific">Aphis glycines</name>
    <name type="common">Soybean aphid</name>
    <dbReference type="NCBI Taxonomy" id="307491"/>
    <lineage>
        <taxon>Eukaryota</taxon>
        <taxon>Metazoa</taxon>
        <taxon>Ecdysozoa</taxon>
        <taxon>Arthropoda</taxon>
        <taxon>Hexapoda</taxon>
        <taxon>Insecta</taxon>
        <taxon>Pterygota</taxon>
        <taxon>Neoptera</taxon>
        <taxon>Paraneoptera</taxon>
        <taxon>Hemiptera</taxon>
        <taxon>Sternorrhyncha</taxon>
        <taxon>Aphidomorpha</taxon>
        <taxon>Aphidoidea</taxon>
        <taxon>Aphididae</taxon>
        <taxon>Aphidini</taxon>
        <taxon>Aphis</taxon>
        <taxon>Aphis</taxon>
    </lineage>
</organism>
<sequence>MKSFISECIKPHDFVMKLRFILLNTIVFIHLGNNNILFVSPMAHRNNRVCTMQLKYSIVVRRNFFITKFHKLVKKKKVELYKFGSDLAMVLKMNLLKGTAVFFDTTLLRGIPGVEQNKPRFTLKCVPITHYISLQYIKELKKNYGLNKLPYLKLLLIDNLMPQLHHQHML</sequence>
<dbReference type="AlphaFoldDB" id="A0A6G0TW14"/>
<dbReference type="Proteomes" id="UP000475862">
    <property type="component" value="Unassembled WGS sequence"/>
</dbReference>
<keyword evidence="1" id="KW-0812">Transmembrane</keyword>
<evidence type="ECO:0000256" key="1">
    <source>
        <dbReference type="SAM" id="Phobius"/>
    </source>
</evidence>
<keyword evidence="1" id="KW-1133">Transmembrane helix</keyword>
<gene>
    <name evidence="2" type="ORF">AGLY_005174</name>
</gene>
<accession>A0A6G0TW14</accession>
<evidence type="ECO:0000313" key="2">
    <source>
        <dbReference type="EMBL" id="KAE9539922.1"/>
    </source>
</evidence>
<evidence type="ECO:0000313" key="3">
    <source>
        <dbReference type="Proteomes" id="UP000475862"/>
    </source>
</evidence>
<feature type="transmembrane region" description="Helical" evidence="1">
    <location>
        <begin position="21"/>
        <end position="43"/>
    </location>
</feature>